<evidence type="ECO:0000313" key="2">
    <source>
        <dbReference type="Proteomes" id="UP001638806"/>
    </source>
</evidence>
<organism evidence="1 2">
    <name type="scientific">Purpureocillium lilacinum</name>
    <name type="common">Paecilomyces lilacinus</name>
    <dbReference type="NCBI Taxonomy" id="33203"/>
    <lineage>
        <taxon>Eukaryota</taxon>
        <taxon>Fungi</taxon>
        <taxon>Dikarya</taxon>
        <taxon>Ascomycota</taxon>
        <taxon>Pezizomycotina</taxon>
        <taxon>Sordariomycetes</taxon>
        <taxon>Hypocreomycetidae</taxon>
        <taxon>Hypocreales</taxon>
        <taxon>Ophiocordycipitaceae</taxon>
        <taxon>Purpureocillium</taxon>
    </lineage>
</organism>
<dbReference type="EMBL" id="JBGNUJ010000006">
    <property type="protein sequence ID" value="KAL3959369.1"/>
    <property type="molecule type" value="Genomic_DNA"/>
</dbReference>
<reference evidence="1" key="1">
    <citation type="submission" date="2024-12" db="EMBL/GenBank/DDBJ databases">
        <title>Comparative genomics and development of molecular markers within Purpureocillium lilacinum and among Purpureocillium species.</title>
        <authorList>
            <person name="Yeh Z.-Y."/>
            <person name="Ni N.-T."/>
            <person name="Lo P.-H."/>
            <person name="Mushyakhwo K."/>
            <person name="Lin C.-F."/>
            <person name="Nai Y.-S."/>
        </authorList>
    </citation>
    <scope>NUCLEOTIDE SEQUENCE</scope>
    <source>
        <strain evidence="1">NCHU-NPUST-175</strain>
    </source>
</reference>
<name>A0ACC4DUY8_PURLI</name>
<protein>
    <submittedName>
        <fullName evidence="1">Uncharacterized protein</fullName>
    </submittedName>
</protein>
<keyword evidence="2" id="KW-1185">Reference proteome</keyword>
<evidence type="ECO:0000313" key="1">
    <source>
        <dbReference type="EMBL" id="KAL3959369.1"/>
    </source>
</evidence>
<proteinExistence type="predicted"/>
<comment type="caution">
    <text evidence="1">The sequence shown here is derived from an EMBL/GenBank/DDBJ whole genome shotgun (WGS) entry which is preliminary data.</text>
</comment>
<accession>A0ACC4DUY8</accession>
<dbReference type="Proteomes" id="UP001638806">
    <property type="component" value="Unassembled WGS sequence"/>
</dbReference>
<gene>
    <name evidence="1" type="ORF">ACCO45_007531</name>
</gene>
<sequence length="336" mass="37433">MKTAEFDFDIKSRVMPHDPVELRGKPRDGGKMIVLDRSTKTIEHSVFSTICDYFRPGDLLVVNDSYMLPNTLGFRCGEDAVQGLRIAAGTVLESEDAESLTCTLAHQHPDGLWSARFEPFELQTPTLDKYGRRLDETIHLNTNFWKSRPDAYRCVYAKAPGSLEIPSAGLHFSDELLAEAAARGVEMAFVTLHVGATETFAVRHISAEDIENHKVRSEYYEVGEQAAAQINKARAEGRRVIAVGTTVMRTLETLTLNKALGTPIEARSGWTDLYIYPGFQFKAVDVLLTNLHRPRSSHIVLTASFAGTELTMKSYDEMGKLGGYEFDMFGDSMLIV</sequence>